<evidence type="ECO:0000313" key="1">
    <source>
        <dbReference type="EMBL" id="MBB6052957.1"/>
    </source>
</evidence>
<dbReference type="Pfam" id="PF13646">
    <property type="entry name" value="HEAT_2"/>
    <property type="match status" value="3"/>
</dbReference>
<dbReference type="GO" id="GO:0016491">
    <property type="term" value="F:oxidoreductase activity"/>
    <property type="evidence" value="ECO:0007669"/>
    <property type="project" value="TreeGrafter"/>
</dbReference>
<dbReference type="InterPro" id="IPR016024">
    <property type="entry name" value="ARM-type_fold"/>
</dbReference>
<dbReference type="Gene3D" id="1.25.10.10">
    <property type="entry name" value="Leucine-rich Repeat Variant"/>
    <property type="match status" value="4"/>
</dbReference>
<keyword evidence="2" id="KW-1185">Reference proteome</keyword>
<reference evidence="1 2" key="1">
    <citation type="submission" date="2020-08" db="EMBL/GenBank/DDBJ databases">
        <title>Genomic Encyclopedia of Type Strains, Phase IV (KMG-IV): sequencing the most valuable type-strain genomes for metagenomic binning, comparative biology and taxonomic classification.</title>
        <authorList>
            <person name="Goeker M."/>
        </authorList>
    </citation>
    <scope>NUCLEOTIDE SEQUENCE [LARGE SCALE GENOMIC DNA]</scope>
    <source>
        <strain evidence="1 2">DSM 23562</strain>
    </source>
</reference>
<gene>
    <name evidence="1" type="ORF">HNQ39_004789</name>
</gene>
<dbReference type="InterPro" id="IPR011989">
    <property type="entry name" value="ARM-like"/>
</dbReference>
<accession>A0A7W9SUB3</accession>
<protein>
    <submittedName>
        <fullName evidence="1">HEAT repeat protein</fullName>
    </submittedName>
</protein>
<dbReference type="RefSeq" id="WP_184202782.1">
    <property type="nucleotide sequence ID" value="NZ_JACHGW010000005.1"/>
</dbReference>
<dbReference type="AlphaFoldDB" id="A0A7W9SUB3"/>
<dbReference type="InterPro" id="IPR004155">
    <property type="entry name" value="PBS_lyase_HEAT"/>
</dbReference>
<dbReference type="EMBL" id="JACHGW010000005">
    <property type="protein sequence ID" value="MBB6052957.1"/>
    <property type="molecule type" value="Genomic_DNA"/>
</dbReference>
<organism evidence="1 2">
    <name type="scientific">Armatimonas rosea</name>
    <dbReference type="NCBI Taxonomy" id="685828"/>
    <lineage>
        <taxon>Bacteria</taxon>
        <taxon>Bacillati</taxon>
        <taxon>Armatimonadota</taxon>
        <taxon>Armatimonadia</taxon>
        <taxon>Armatimonadales</taxon>
        <taxon>Armatimonadaceae</taxon>
        <taxon>Armatimonas</taxon>
    </lineage>
</organism>
<dbReference type="SMART" id="SM00567">
    <property type="entry name" value="EZ_HEAT"/>
    <property type="match status" value="6"/>
</dbReference>
<name>A0A7W9SUB3_ARMRO</name>
<comment type="caution">
    <text evidence="1">The sequence shown here is derived from an EMBL/GenBank/DDBJ whole genome shotgun (WGS) entry which is preliminary data.</text>
</comment>
<proteinExistence type="predicted"/>
<dbReference type="SUPFAM" id="SSF48371">
    <property type="entry name" value="ARM repeat"/>
    <property type="match status" value="1"/>
</dbReference>
<evidence type="ECO:0000313" key="2">
    <source>
        <dbReference type="Proteomes" id="UP000520814"/>
    </source>
</evidence>
<dbReference type="PANTHER" id="PTHR12697">
    <property type="entry name" value="PBS LYASE HEAT-LIKE PROTEIN"/>
    <property type="match status" value="1"/>
</dbReference>
<sequence>MRDDPLPALLAELREKTQSYELHQVREAIVVLVGQRAVEPLLGLLDDKAEGSSWDVCRILGILWDRRAVEPIAVRLDRLGWEGPLALGRLGGARASDALLQSLETQKDLRIPTIRAFGVLREKRAIPALIKLLPVGHAHMFASEGIGDLDLGDNAAASLAQIGKPAREALLEPLQHPDPFVRERAATALVGAKNPRATPQLLKQLDDDVLPALAAARALAALKEKAAVAPLLRWLERPSKSRFPATAVGCLGEIGDPHTFSPLRAVAEGAERELAASATDALGGIRTDECFRYLTQCPEDLRLVAYRALGEQRDPRAFGFLVERLRDSSFKDAMVLSDTLLQLGDARAIPYLMKRIQLPGSNITYGIFPAVAGLSSAGVKIVAEFLHSTNDESRWSALFVLGECQKKEALPYLRPLLQHPEADVRREAISAMASIFYAHRMTGP</sequence>
<dbReference type="PANTHER" id="PTHR12697:SF5">
    <property type="entry name" value="DEOXYHYPUSINE HYDROXYLASE"/>
    <property type="match status" value="1"/>
</dbReference>
<dbReference type="Proteomes" id="UP000520814">
    <property type="component" value="Unassembled WGS sequence"/>
</dbReference>